<dbReference type="FunFam" id="2.40.30.10:FF:000008">
    <property type="entry name" value="Translation initiation factor IF-2"/>
    <property type="match status" value="1"/>
</dbReference>
<feature type="compositionally biased region" description="Polar residues" evidence="11">
    <location>
        <begin position="141"/>
        <end position="154"/>
    </location>
</feature>
<evidence type="ECO:0000256" key="3">
    <source>
        <dbReference type="ARBA" id="ARBA00022540"/>
    </source>
</evidence>
<feature type="compositionally biased region" description="Low complexity" evidence="11">
    <location>
        <begin position="155"/>
        <end position="173"/>
    </location>
</feature>
<feature type="domain" description="Tr-type G" evidence="12">
    <location>
        <begin position="312"/>
        <end position="485"/>
    </location>
</feature>
<keyword evidence="6" id="KW-0809">Transit peptide</keyword>
<dbReference type="CDD" id="cd03702">
    <property type="entry name" value="IF2_mtIF2_II"/>
    <property type="match status" value="1"/>
</dbReference>
<keyword evidence="7" id="KW-0496">Mitochondrion</keyword>
<dbReference type="Pfam" id="PF22042">
    <property type="entry name" value="EF-G_D2"/>
    <property type="match status" value="1"/>
</dbReference>
<dbReference type="Pfam" id="PF00009">
    <property type="entry name" value="GTP_EFTU"/>
    <property type="match status" value="1"/>
</dbReference>
<dbReference type="GeneID" id="73468345"/>
<evidence type="ECO:0000256" key="8">
    <source>
        <dbReference type="ARBA" id="ARBA00023134"/>
    </source>
</evidence>
<dbReference type="FunFam" id="2.40.30.10:FF:000126">
    <property type="entry name" value="Mitochondrial translation initiation factor"/>
    <property type="match status" value="1"/>
</dbReference>
<dbReference type="RefSeq" id="XP_049265138.1">
    <property type="nucleotide sequence ID" value="XM_049405207.1"/>
</dbReference>
<dbReference type="GO" id="GO:0005739">
    <property type="term" value="C:mitochondrion"/>
    <property type="evidence" value="ECO:0007669"/>
    <property type="project" value="UniProtKB-SubCell"/>
</dbReference>
<dbReference type="Pfam" id="PF04760">
    <property type="entry name" value="IF2_N"/>
    <property type="match status" value="1"/>
</dbReference>
<dbReference type="AlphaFoldDB" id="A0A8J5UQN2"/>
<dbReference type="InterPro" id="IPR053905">
    <property type="entry name" value="EF-G-like_DII"/>
</dbReference>
<dbReference type="GO" id="GO:0003924">
    <property type="term" value="F:GTPase activity"/>
    <property type="evidence" value="ECO:0007669"/>
    <property type="project" value="InterPro"/>
</dbReference>
<dbReference type="InterPro" id="IPR005225">
    <property type="entry name" value="Small_GTP-bd"/>
</dbReference>
<gene>
    <name evidence="13" type="ORF">J8A68_001544</name>
</gene>
<name>A0A8J5UQN2_9ASCO</name>
<dbReference type="GO" id="GO:0032543">
    <property type="term" value="P:mitochondrial translation"/>
    <property type="evidence" value="ECO:0007669"/>
    <property type="project" value="UniProtKB-ARBA"/>
</dbReference>
<dbReference type="PANTHER" id="PTHR43381:SF20">
    <property type="entry name" value="TRANSLATION INITIATION FACTOR IF-2, MITOCHONDRIAL"/>
    <property type="match status" value="1"/>
</dbReference>
<evidence type="ECO:0000259" key="12">
    <source>
        <dbReference type="PROSITE" id="PS51722"/>
    </source>
</evidence>
<evidence type="ECO:0000256" key="7">
    <source>
        <dbReference type="ARBA" id="ARBA00023128"/>
    </source>
</evidence>
<evidence type="ECO:0000313" key="13">
    <source>
        <dbReference type="EMBL" id="KAG7664906.1"/>
    </source>
</evidence>
<dbReference type="OrthoDB" id="361630at2759"/>
<dbReference type="Pfam" id="PF11987">
    <property type="entry name" value="IF-2"/>
    <property type="match status" value="1"/>
</dbReference>
<evidence type="ECO:0000256" key="2">
    <source>
        <dbReference type="ARBA" id="ARBA00007733"/>
    </source>
</evidence>
<dbReference type="InterPro" id="IPR000795">
    <property type="entry name" value="T_Tr_GTP-bd_dom"/>
</dbReference>
<dbReference type="FunFam" id="3.40.50.10050:FF:000001">
    <property type="entry name" value="Translation initiation factor IF-2"/>
    <property type="match status" value="1"/>
</dbReference>
<dbReference type="GO" id="GO:0003743">
    <property type="term" value="F:translation initiation factor activity"/>
    <property type="evidence" value="ECO:0007669"/>
    <property type="project" value="UniProtKB-KW"/>
</dbReference>
<comment type="caution">
    <text evidence="13">The sequence shown here is derived from an EMBL/GenBank/DDBJ whole genome shotgun (WGS) entry which is preliminary data.</text>
</comment>
<organism evidence="13 14">
    <name type="scientific">[Candida] subhashii</name>
    <dbReference type="NCBI Taxonomy" id="561895"/>
    <lineage>
        <taxon>Eukaryota</taxon>
        <taxon>Fungi</taxon>
        <taxon>Dikarya</taxon>
        <taxon>Ascomycota</taxon>
        <taxon>Saccharomycotina</taxon>
        <taxon>Pichiomycetes</taxon>
        <taxon>Debaryomycetaceae</taxon>
        <taxon>Spathaspora</taxon>
    </lineage>
</organism>
<evidence type="ECO:0000313" key="14">
    <source>
        <dbReference type="Proteomes" id="UP000694255"/>
    </source>
</evidence>
<dbReference type="PANTHER" id="PTHR43381">
    <property type="entry name" value="TRANSLATION INITIATION FACTOR IF-2-RELATED"/>
    <property type="match status" value="1"/>
</dbReference>
<dbReference type="EMBL" id="JAGSYN010000058">
    <property type="protein sequence ID" value="KAG7664906.1"/>
    <property type="molecule type" value="Genomic_DNA"/>
</dbReference>
<feature type="compositionally biased region" description="Polar residues" evidence="11">
    <location>
        <begin position="113"/>
        <end position="122"/>
    </location>
</feature>
<dbReference type="PROSITE" id="PS51722">
    <property type="entry name" value="G_TR_2"/>
    <property type="match status" value="1"/>
</dbReference>
<evidence type="ECO:0000256" key="4">
    <source>
        <dbReference type="ARBA" id="ARBA00022741"/>
    </source>
</evidence>
<feature type="region of interest" description="Disordered" evidence="11">
    <location>
        <begin position="29"/>
        <end position="223"/>
    </location>
</feature>
<dbReference type="GO" id="GO:0005525">
    <property type="term" value="F:GTP binding"/>
    <property type="evidence" value="ECO:0007669"/>
    <property type="project" value="UniProtKB-KW"/>
</dbReference>
<proteinExistence type="inferred from homology"/>
<feature type="compositionally biased region" description="Low complexity" evidence="11">
    <location>
        <begin position="188"/>
        <end position="197"/>
    </location>
</feature>
<dbReference type="HAMAP" id="MF_00100_B">
    <property type="entry name" value="IF_2_B"/>
    <property type="match status" value="1"/>
</dbReference>
<keyword evidence="8" id="KW-0342">GTP-binding</keyword>
<evidence type="ECO:0000256" key="5">
    <source>
        <dbReference type="ARBA" id="ARBA00022917"/>
    </source>
</evidence>
<evidence type="ECO:0000256" key="1">
    <source>
        <dbReference type="ARBA" id="ARBA00004173"/>
    </source>
</evidence>
<feature type="compositionally biased region" description="Polar residues" evidence="11">
    <location>
        <begin position="29"/>
        <end position="45"/>
    </location>
</feature>
<keyword evidence="5" id="KW-0648">Protein biosynthesis</keyword>
<feature type="compositionally biased region" description="Polar residues" evidence="11">
    <location>
        <begin position="79"/>
        <end position="102"/>
    </location>
</feature>
<evidence type="ECO:0000256" key="9">
    <source>
        <dbReference type="ARBA" id="ARBA00025162"/>
    </source>
</evidence>
<keyword evidence="3" id="KW-0396">Initiation factor</keyword>
<dbReference type="NCBIfam" id="TIGR00231">
    <property type="entry name" value="small_GTP"/>
    <property type="match status" value="1"/>
</dbReference>
<dbReference type="Proteomes" id="UP000694255">
    <property type="component" value="Unassembled WGS sequence"/>
</dbReference>
<dbReference type="InterPro" id="IPR044145">
    <property type="entry name" value="IF2_II"/>
</dbReference>
<comment type="subcellular location">
    <subcellularLocation>
        <location evidence="1">Mitochondrion</location>
    </subcellularLocation>
</comment>
<reference evidence="13 14" key="1">
    <citation type="journal article" date="2021" name="DNA Res.">
        <title>Genome analysis of Candida subhashii reveals its hybrid nature and dual mitochondrial genome conformations.</title>
        <authorList>
            <person name="Mixao V."/>
            <person name="Hegedusova E."/>
            <person name="Saus E."/>
            <person name="Pryszcz L.P."/>
            <person name="Cillingova A."/>
            <person name="Nosek J."/>
            <person name="Gabaldon T."/>
        </authorList>
    </citation>
    <scope>NUCLEOTIDE SEQUENCE [LARGE SCALE GENOMIC DNA]</scope>
    <source>
        <strain evidence="13 14">CBS 10753</strain>
    </source>
</reference>
<comment type="function">
    <text evidence="9">One of the essential components for the initiation of protein synthesis. Protects formylmethionyl-tRNA from spontaneous hydrolysis and promotes its binding to the 30S ribosomal subunits. Also involved in the hydrolysis of GTP during the formation of the 70S ribosomal complex.</text>
</comment>
<comment type="similarity">
    <text evidence="2">Belongs to the TRAFAC class translation factor GTPase superfamily. Classic translation factor GTPase family. IF-2 subfamily.</text>
</comment>
<dbReference type="CDD" id="cd01887">
    <property type="entry name" value="IF2_eIF5B"/>
    <property type="match status" value="1"/>
</dbReference>
<feature type="compositionally biased region" description="Low complexity" evidence="11">
    <location>
        <begin position="52"/>
        <end position="63"/>
    </location>
</feature>
<accession>A0A8J5UQN2</accession>
<feature type="compositionally biased region" description="Low complexity" evidence="11">
    <location>
        <begin position="127"/>
        <end position="140"/>
    </location>
</feature>
<evidence type="ECO:0000256" key="11">
    <source>
        <dbReference type="SAM" id="MobiDB-lite"/>
    </source>
</evidence>
<keyword evidence="4" id="KW-0547">Nucleotide-binding</keyword>
<dbReference type="InterPro" id="IPR000178">
    <property type="entry name" value="TF_IF2_bacterial-like"/>
</dbReference>
<protein>
    <recommendedName>
        <fullName evidence="10">Translation initiation factor IF-2, mitochondrial</fullName>
    </recommendedName>
</protein>
<keyword evidence="14" id="KW-1185">Reference proteome</keyword>
<evidence type="ECO:0000256" key="10">
    <source>
        <dbReference type="ARBA" id="ARBA00044200"/>
    </source>
</evidence>
<dbReference type="CDD" id="cd03692">
    <property type="entry name" value="mtIF2_IVc"/>
    <property type="match status" value="1"/>
</dbReference>
<dbReference type="InterPro" id="IPR015760">
    <property type="entry name" value="TIF_IF2"/>
</dbReference>
<dbReference type="InterPro" id="IPR023115">
    <property type="entry name" value="TIF_IF2_dom3"/>
</dbReference>
<evidence type="ECO:0000256" key="6">
    <source>
        <dbReference type="ARBA" id="ARBA00022946"/>
    </source>
</evidence>
<dbReference type="InterPro" id="IPR006847">
    <property type="entry name" value="IF2_N"/>
</dbReference>
<dbReference type="FunFam" id="3.40.50.300:FF:000019">
    <property type="entry name" value="Translation initiation factor IF-2"/>
    <property type="match status" value="1"/>
</dbReference>
<sequence>MLASHIHRCTRYASILRSTKSLVYQTRLYSDDSNNSGKPKTNRFAQQFGIPSRNNNQNSNYNRHGQDGGNYRPRREPSQGYSGNNAPSQSNYSSPNRNTSYDRSPPNRDQAPQYRNQQQSYRPRNEGYSQNGGSYQQSGSRPPQNQYGSRPPQNQYGQRPPQSQYGQRPPQQQNVDRHAQSPRPPQNQPSQNQSASPSKPPPAHYPRNFFMTSRNPKRRTKTNKIRKPLVKIHLPPFVSVSNLATIMQAPIKDVFKKLEGLGFEDIRHDYLLDRDNAALIADEYNIEVLVSEKDDQHEDLFPAPVNEKLLKERPPVVTIMGHVDHGKTTILDYLRKANVVAQEFGGITQHIGAFSVITPMSKKKITFLDTPGHAAFLKMRERGAIITDIVILVVAAEDSVMPQTVEAIKHAKKSGVAMIVAINKCDKHGVDIDKVLADLSRHEVDIEDYGGETQTVRISAKTGMNMDKLEEAVITLSELCEFKAEHTGIPADGWIIESQVVKGLGNSTTVLVRRGSLKPGDVIVAGQTYCKIRGMRDENGKPVKIAGPSAPVQIWGWKDLPDSGDQVIQAKSEAIAKKCVDYRITKAKEIEAARDIEVINEKRLDNLKESERLEKIAKLKKAGLDASEYEKEEEDSVKQCRYIIKADVFGSAEAIEESISGLGNEEVKSVVVSHEAGAPTDGDIELAKTTGASILCFNIKVPKPIMQKAEAAKVSISEHNVIYRLIEQVTEELNAQLKPRIEVKTLAEIEVRQVFEIKAKGSKVKVAGCKVNTGSLQRSAKVMVFRNDKEVYKGTLSTLKQNKDTVSEVKLGQECGLSFEGWEEFEEGDVIKVYEEIEHKRYL</sequence>